<feature type="transmembrane region" description="Helical" evidence="1">
    <location>
        <begin position="67"/>
        <end position="85"/>
    </location>
</feature>
<feature type="transmembrane region" description="Helical" evidence="1">
    <location>
        <begin position="32"/>
        <end position="52"/>
    </location>
</feature>
<organism evidence="2 3">
    <name type="scientific">Caldimonas brevitalea</name>
    <dbReference type="NCBI Taxonomy" id="413882"/>
    <lineage>
        <taxon>Bacteria</taxon>
        <taxon>Pseudomonadati</taxon>
        <taxon>Pseudomonadota</taxon>
        <taxon>Betaproteobacteria</taxon>
        <taxon>Burkholderiales</taxon>
        <taxon>Sphaerotilaceae</taxon>
        <taxon>Caldimonas</taxon>
    </lineage>
</organism>
<sequence>MNTVLATAARPTMPRLSALDLWRELRTRQRTLTLFATALLALMVPLAIAAGLDDRLLRGANVWWKPLKFSLSIAVFAITTAWFIGHLPAERRSSRSVRCVVGLTLVAGGFELGYITLQAALGQASHYNNSDTLHAVMYTLMGVGAVLLTATQPLLAWQLHRHSRAALAPAYRLGVTAGLLLTFVLGTGVGALLSTQQPPSGGIPIVGWSLSGGDLRPAHFLGIHAQQLLPLAGLALARLPVKTGCRAVALTAVLYAAACVSLTARAWGG</sequence>
<dbReference type="Proteomes" id="UP000035352">
    <property type="component" value="Chromosome"/>
</dbReference>
<feature type="transmembrane region" description="Helical" evidence="1">
    <location>
        <begin position="135"/>
        <end position="157"/>
    </location>
</feature>
<dbReference type="RefSeq" id="WP_053013433.1">
    <property type="nucleotide sequence ID" value="NZ_CP011371.1"/>
</dbReference>
<protein>
    <submittedName>
        <fullName evidence="2">Uncharacterized protein</fullName>
    </submittedName>
</protein>
<evidence type="ECO:0000256" key="1">
    <source>
        <dbReference type="SAM" id="Phobius"/>
    </source>
</evidence>
<dbReference type="STRING" id="413882.AAW51_1667"/>
<dbReference type="AlphaFoldDB" id="A0A0G3BK50"/>
<keyword evidence="1" id="KW-1133">Transmembrane helix</keyword>
<feature type="transmembrane region" description="Helical" evidence="1">
    <location>
        <begin position="169"/>
        <end position="193"/>
    </location>
</feature>
<gene>
    <name evidence="2" type="ORF">AAW51_1667</name>
</gene>
<keyword evidence="1" id="KW-0472">Membrane</keyword>
<proteinExistence type="predicted"/>
<feature type="transmembrane region" description="Helical" evidence="1">
    <location>
        <begin position="248"/>
        <end position="267"/>
    </location>
</feature>
<evidence type="ECO:0000313" key="3">
    <source>
        <dbReference type="Proteomes" id="UP000035352"/>
    </source>
</evidence>
<dbReference type="KEGG" id="pbh:AAW51_1667"/>
<feature type="transmembrane region" description="Helical" evidence="1">
    <location>
        <begin position="97"/>
        <end position="115"/>
    </location>
</feature>
<accession>A0A0G3BK50</accession>
<name>A0A0G3BK50_9BURK</name>
<dbReference type="EMBL" id="CP011371">
    <property type="protein sequence ID" value="AKJ28358.1"/>
    <property type="molecule type" value="Genomic_DNA"/>
</dbReference>
<keyword evidence="3" id="KW-1185">Reference proteome</keyword>
<dbReference type="OrthoDB" id="345237at2"/>
<keyword evidence="1" id="KW-0812">Transmembrane</keyword>
<evidence type="ECO:0000313" key="2">
    <source>
        <dbReference type="EMBL" id="AKJ28358.1"/>
    </source>
</evidence>
<reference evidence="2 3" key="1">
    <citation type="submission" date="2015-05" db="EMBL/GenBank/DDBJ databases">
        <authorList>
            <person name="Tang B."/>
            <person name="Yu Y."/>
        </authorList>
    </citation>
    <scope>NUCLEOTIDE SEQUENCE [LARGE SCALE GENOMIC DNA]</scope>
    <source>
        <strain evidence="2 3">DSM 7029</strain>
    </source>
</reference>